<gene>
    <name evidence="7" type="primary">LOC102804957</name>
</gene>
<feature type="non-terminal residue" evidence="7">
    <location>
        <position position="1"/>
    </location>
</feature>
<comment type="caution">
    <text evidence="4">Lacks conserved residue(s) required for the propagation of feature annotation.</text>
</comment>
<dbReference type="RefSeq" id="XP_006824416.1">
    <property type="nucleotide sequence ID" value="XM_006824353.1"/>
</dbReference>
<dbReference type="InterPro" id="IPR000436">
    <property type="entry name" value="Sushi_SCR_CCP_dom"/>
</dbReference>
<sequence length="131" mass="14232">TTCPNPGVPENGQQIVDPGMDVGISRTFILNDQVLFRCNDGYKLIGSGSITCTYRRAWTGPTPTCVPNVCSSIEVPHNGNKVHTTSVNGEVGYIIGDKVQFSCNPGFDLVGENEITCEEDLQWSHDVPTCR</sequence>
<keyword evidence="6" id="KW-1185">Reference proteome</keyword>
<evidence type="ECO:0000256" key="1">
    <source>
        <dbReference type="ARBA" id="ARBA00022729"/>
    </source>
</evidence>
<evidence type="ECO:0000313" key="6">
    <source>
        <dbReference type="Proteomes" id="UP000694865"/>
    </source>
</evidence>
<keyword evidence="1" id="KW-0732">Signal</keyword>
<dbReference type="GeneID" id="102804957"/>
<evidence type="ECO:0000256" key="4">
    <source>
        <dbReference type="PROSITE-ProRule" id="PRU00302"/>
    </source>
</evidence>
<feature type="domain" description="Sushi" evidence="5">
    <location>
        <begin position="68"/>
        <end position="131"/>
    </location>
</feature>
<dbReference type="InterPro" id="IPR051277">
    <property type="entry name" value="SEZ6_CSMD_C4BPB_Regulators"/>
</dbReference>
<dbReference type="PANTHER" id="PTHR45656:SF4">
    <property type="entry name" value="PROTEIN CBR-CLEC-78"/>
    <property type="match status" value="1"/>
</dbReference>
<dbReference type="SMART" id="SM00032">
    <property type="entry name" value="CCP"/>
    <property type="match status" value="2"/>
</dbReference>
<dbReference type="PROSITE" id="PS50923">
    <property type="entry name" value="SUSHI"/>
    <property type="match status" value="2"/>
</dbReference>
<feature type="disulfide bond" evidence="4">
    <location>
        <begin position="38"/>
        <end position="65"/>
    </location>
</feature>
<reference evidence="7" key="1">
    <citation type="submission" date="2025-08" db="UniProtKB">
        <authorList>
            <consortium name="RefSeq"/>
        </authorList>
    </citation>
    <scope>IDENTIFICATION</scope>
    <source>
        <tissue evidence="7">Testes</tissue>
    </source>
</reference>
<protein>
    <submittedName>
        <fullName evidence="7">CUB and sushi domain-containing protein 2-like</fullName>
    </submittedName>
</protein>
<feature type="domain" description="Sushi" evidence="5">
    <location>
        <begin position="1"/>
        <end position="67"/>
    </location>
</feature>
<keyword evidence="2" id="KW-0677">Repeat</keyword>
<evidence type="ECO:0000259" key="5">
    <source>
        <dbReference type="PROSITE" id="PS50923"/>
    </source>
</evidence>
<evidence type="ECO:0000313" key="7">
    <source>
        <dbReference type="RefSeq" id="XP_006824416.1"/>
    </source>
</evidence>
<dbReference type="PANTHER" id="PTHR45656">
    <property type="entry name" value="PROTEIN CBR-CLEC-78"/>
    <property type="match status" value="1"/>
</dbReference>
<dbReference type="InterPro" id="IPR035976">
    <property type="entry name" value="Sushi/SCR/CCP_sf"/>
</dbReference>
<proteinExistence type="predicted"/>
<keyword evidence="4" id="KW-0768">Sushi</keyword>
<dbReference type="SUPFAM" id="SSF57535">
    <property type="entry name" value="Complement control module/SCR domain"/>
    <property type="match status" value="2"/>
</dbReference>
<name>A0ABM0MWM5_SACKO</name>
<organism evidence="6 7">
    <name type="scientific">Saccoglossus kowalevskii</name>
    <name type="common">Acorn worm</name>
    <dbReference type="NCBI Taxonomy" id="10224"/>
    <lineage>
        <taxon>Eukaryota</taxon>
        <taxon>Metazoa</taxon>
        <taxon>Hemichordata</taxon>
        <taxon>Enteropneusta</taxon>
        <taxon>Harrimaniidae</taxon>
        <taxon>Saccoglossus</taxon>
    </lineage>
</organism>
<accession>A0ABM0MWM5</accession>
<dbReference type="CDD" id="cd00033">
    <property type="entry name" value="CCP"/>
    <property type="match status" value="2"/>
</dbReference>
<evidence type="ECO:0000256" key="2">
    <source>
        <dbReference type="ARBA" id="ARBA00022737"/>
    </source>
</evidence>
<feature type="non-terminal residue" evidence="7">
    <location>
        <position position="131"/>
    </location>
</feature>
<dbReference type="Gene3D" id="2.10.70.10">
    <property type="entry name" value="Complement Module, domain 1"/>
    <property type="match status" value="2"/>
</dbReference>
<keyword evidence="3 4" id="KW-1015">Disulfide bond</keyword>
<dbReference type="Pfam" id="PF00084">
    <property type="entry name" value="Sushi"/>
    <property type="match status" value="2"/>
</dbReference>
<dbReference type="Proteomes" id="UP000694865">
    <property type="component" value="Unplaced"/>
</dbReference>
<evidence type="ECO:0000256" key="3">
    <source>
        <dbReference type="ARBA" id="ARBA00023157"/>
    </source>
</evidence>
<feature type="disulfide bond" evidence="4">
    <location>
        <begin position="103"/>
        <end position="130"/>
    </location>
</feature>